<dbReference type="RefSeq" id="WP_023661715.1">
    <property type="nucleotide sequence ID" value="NZ_AXUP01000166.1"/>
</dbReference>
<gene>
    <name evidence="2" type="ORF">O164_13515</name>
</gene>
<dbReference type="GO" id="GO:0003688">
    <property type="term" value="F:DNA replication origin binding"/>
    <property type="evidence" value="ECO:0007669"/>
    <property type="project" value="InterPro"/>
</dbReference>
<dbReference type="SUPFAM" id="SSF52540">
    <property type="entry name" value="P-loop containing nucleoside triphosphate hydrolases"/>
    <property type="match status" value="1"/>
</dbReference>
<dbReference type="GO" id="GO:0005524">
    <property type="term" value="F:ATP binding"/>
    <property type="evidence" value="ECO:0007669"/>
    <property type="project" value="InterPro"/>
</dbReference>
<accession>V7DCN9</accession>
<dbReference type="InterPro" id="IPR003450">
    <property type="entry name" value="Replication_origin-bd"/>
</dbReference>
<comment type="caution">
    <text evidence="2">The sequence shown here is derived from an EMBL/GenBank/DDBJ whole genome shotgun (WGS) entry which is preliminary data.</text>
</comment>
<feature type="domain" description="Replication origin-binding protein" evidence="1">
    <location>
        <begin position="200"/>
        <end position="336"/>
    </location>
</feature>
<evidence type="ECO:0000259" key="1">
    <source>
        <dbReference type="Pfam" id="PF02399"/>
    </source>
</evidence>
<reference evidence="2 3" key="1">
    <citation type="submission" date="2013-10" db="EMBL/GenBank/DDBJ databases">
        <title>Whole Genome Shotgun Sequence of Pseudomonas taiwanensis SJ9.</title>
        <authorList>
            <person name="Hong S.-J."/>
            <person name="Shin J.-H."/>
        </authorList>
    </citation>
    <scope>NUCLEOTIDE SEQUENCE [LARGE SCALE GENOMIC DNA]</scope>
    <source>
        <strain evidence="2 3">SJ9</strain>
    </source>
</reference>
<dbReference type="Proteomes" id="UP000018511">
    <property type="component" value="Unassembled WGS sequence"/>
</dbReference>
<name>V7DCN9_9PSED</name>
<dbReference type="GO" id="GO:0006260">
    <property type="term" value="P:DNA replication"/>
    <property type="evidence" value="ECO:0007669"/>
    <property type="project" value="InterPro"/>
</dbReference>
<dbReference type="PATRIC" id="fig|1388762.3.peg.2684"/>
<dbReference type="EMBL" id="AXUP01000166">
    <property type="protein sequence ID" value="ESW39235.1"/>
    <property type="molecule type" value="Genomic_DNA"/>
</dbReference>
<organism evidence="2 3">
    <name type="scientific">Pseudomonas taiwanensis SJ9</name>
    <dbReference type="NCBI Taxonomy" id="1388762"/>
    <lineage>
        <taxon>Bacteria</taxon>
        <taxon>Pseudomonadati</taxon>
        <taxon>Pseudomonadota</taxon>
        <taxon>Gammaproteobacteria</taxon>
        <taxon>Pseudomonadales</taxon>
        <taxon>Pseudomonadaceae</taxon>
        <taxon>Pseudomonas</taxon>
    </lineage>
</organism>
<evidence type="ECO:0000313" key="3">
    <source>
        <dbReference type="Proteomes" id="UP000018511"/>
    </source>
</evidence>
<dbReference type="AlphaFoldDB" id="V7DCN9"/>
<evidence type="ECO:0000313" key="2">
    <source>
        <dbReference type="EMBL" id="ESW39235.1"/>
    </source>
</evidence>
<dbReference type="InterPro" id="IPR027417">
    <property type="entry name" value="P-loop_NTPase"/>
</dbReference>
<sequence>MNKSNLQNIERKILGDVLSSKSVIINSVGAMEGHMTIATGKPQAEAEYFKSEYPQIKRLVDISTDPLNAVYAAYATASGIFDGANGKLADNVYDVKRSTVFLKVLARAKTEKALDKAALELVRESHGKVDIPKSVELLQAASGFSTQVCAEALAKNITKVEADYASRSDDFKYRFKSEPQSPEALCDEILKDKPRKRLLQLPTGWGKTSRVLQPVIEKYLADGKKVVVISHRRSIIKNLNIDGLVHYEDVLPKQMETARGLKVVVNSINSQKFEDFLKYIDLVVVDEAAQVINHIFEGSVEGREEVWSTFKRLVKSGSRAAILADADVNDECLSLLDDRQGIVSICSKKQSHNDIKINIGQLDQVRAQALEAIRAGKKVLIACDIAKDARALGKAAEKLGVPALVITAESAGWPDQAAFISDPNTTAHNVVIYSPAITSALSITSGHFDEHFGLFEGSVTPREAVQMLRRNRTTKEFTVGIRNPQNRKEEIVDVEFNASQKTDFDVELHAHCKRNAWLRDNILFTLPREMHRQGFQIEQIERDDARGIQGFKANSSARKALKKDSTQKLLSAKQISETEAQKIFKNGSKNEDEYFAALNSQARAALKKNELSIDDAKFWGEGVGKVKLQNYRNLYFIGFNEFECVVREIFQGMQSGKWKSEDSVAAYDRINKVREQAILAGFRLPKNSPNISDRSKQGAISEIMAMHGLKTKRKDGGEKVGYYYIVDPASLEQMKGYAGF</sequence>
<protein>
    <recommendedName>
        <fullName evidence="1">Replication origin-binding protein domain-containing protein</fullName>
    </recommendedName>
</protein>
<dbReference type="Gene3D" id="3.40.50.300">
    <property type="entry name" value="P-loop containing nucleotide triphosphate hydrolases"/>
    <property type="match status" value="1"/>
</dbReference>
<dbReference type="Pfam" id="PF02399">
    <property type="entry name" value="Herpes_ori_bp"/>
    <property type="match status" value="1"/>
</dbReference>
<proteinExistence type="predicted"/>